<dbReference type="AlphaFoldDB" id="A0A4R0XM54"/>
<evidence type="ECO:0000256" key="6">
    <source>
        <dbReference type="SAM" id="Phobius"/>
    </source>
</evidence>
<feature type="transmembrane region" description="Helical" evidence="6">
    <location>
        <begin position="193"/>
        <end position="212"/>
    </location>
</feature>
<evidence type="ECO:0000313" key="8">
    <source>
        <dbReference type="Proteomes" id="UP000294192"/>
    </source>
</evidence>
<keyword evidence="3 6" id="KW-0812">Transmembrane</keyword>
<dbReference type="PANTHER" id="PTHR43823:SF3">
    <property type="entry name" value="MULTIDRUG EXPORT PROTEIN MEPA"/>
    <property type="match status" value="1"/>
</dbReference>
<proteinExistence type="predicted"/>
<feature type="transmembrane region" description="Helical" evidence="6">
    <location>
        <begin position="161"/>
        <end position="181"/>
    </location>
</feature>
<dbReference type="InterPro" id="IPR002528">
    <property type="entry name" value="MATE_fam"/>
</dbReference>
<feature type="transmembrane region" description="Helical" evidence="6">
    <location>
        <begin position="68"/>
        <end position="94"/>
    </location>
</feature>
<evidence type="ECO:0000313" key="7">
    <source>
        <dbReference type="EMBL" id="TCG11776.1"/>
    </source>
</evidence>
<dbReference type="Pfam" id="PF01554">
    <property type="entry name" value="MatE"/>
    <property type="match status" value="2"/>
</dbReference>
<feature type="transmembrane region" description="Helical" evidence="6">
    <location>
        <begin position="224"/>
        <end position="243"/>
    </location>
</feature>
<feature type="transmembrane region" description="Helical" evidence="6">
    <location>
        <begin position="255"/>
        <end position="277"/>
    </location>
</feature>
<feature type="transmembrane region" description="Helical" evidence="6">
    <location>
        <begin position="459"/>
        <end position="481"/>
    </location>
</feature>
<dbReference type="InterPro" id="IPR051327">
    <property type="entry name" value="MATE_MepA_subfamily"/>
</dbReference>
<keyword evidence="8" id="KW-1185">Reference proteome</keyword>
<evidence type="ECO:0000256" key="5">
    <source>
        <dbReference type="ARBA" id="ARBA00023136"/>
    </source>
</evidence>
<sequence>MSNKAVNKISSKDKRREMFIKTPMWKLLIKMCLPGVIIMSIMGIYNFSDNILAINFASDSYMGGKPEVRLIMASIMPMMNIGLAIIMMVTVGTTTRVSINLGKGDIERAKNTVKTGMMVGMLLMIISSPIIIACTRSWIDTQIPSGSAIQPEMREEILKAGFNYTLIISAMQLVFFFNNMVSSLLRTEGRMKEATLAMFIPVIFNLLADYLLMGPGGMGIEGAATATAIADLITTIVLVLCIIKNKKSIIRFKNLFGFKFAMISMVGIILVGVAPLFRNAAQSFTGTLQMTVIKDVSNAVFGNDKHMTWVLTSTFPIFGLFFPLLFGIVQGAAPVASYNYGAGEIKRVKQATILAFLYTLILGAIIWLFSTVILAEPLMSALGVDESIRPEAKKALMILMLGAPLFSAAIAGMVLFSSTDRVAFSLISSAARGFILFVPMIFLFKYFSINNTNNIYVFWWMWPTLAFSTCLLIVIMIIITWRKLEEKHTTLDERVEVINAKIIAFSEKRKIKKQAKKDSKEKNV</sequence>
<evidence type="ECO:0000256" key="4">
    <source>
        <dbReference type="ARBA" id="ARBA00022989"/>
    </source>
</evidence>
<feature type="transmembrane region" description="Helical" evidence="6">
    <location>
        <begin position="317"/>
        <end position="341"/>
    </location>
</feature>
<dbReference type="PANTHER" id="PTHR43823">
    <property type="entry name" value="SPORULATION PROTEIN YKVU"/>
    <property type="match status" value="1"/>
</dbReference>
<dbReference type="GO" id="GO:0005886">
    <property type="term" value="C:plasma membrane"/>
    <property type="evidence" value="ECO:0007669"/>
    <property type="project" value="UniProtKB-SubCell"/>
</dbReference>
<feature type="transmembrane region" description="Helical" evidence="6">
    <location>
        <begin position="423"/>
        <end position="447"/>
    </location>
</feature>
<protein>
    <recommendedName>
        <fullName evidence="9">MATE family efflux transporter</fullName>
    </recommendedName>
</protein>
<keyword evidence="4 6" id="KW-1133">Transmembrane helix</keyword>
<accession>A0A4R0XM54</accession>
<reference evidence="7 8" key="1">
    <citation type="submission" date="2018-02" db="EMBL/GenBank/DDBJ databases">
        <title>Mycoplasma marinum and Mycoplasma todarodis sp. nov., moderately halophilic and psychrotolerant mycoplasmas isolated from cephalopods.</title>
        <authorList>
            <person name="Viver T."/>
        </authorList>
    </citation>
    <scope>NUCLEOTIDE SEQUENCE [LARGE SCALE GENOMIC DNA]</scope>
    <source>
        <strain evidence="7 8">PE</strain>
    </source>
</reference>
<dbReference type="GO" id="GO:0042910">
    <property type="term" value="F:xenobiotic transmembrane transporter activity"/>
    <property type="evidence" value="ECO:0007669"/>
    <property type="project" value="InterPro"/>
</dbReference>
<evidence type="ECO:0000256" key="2">
    <source>
        <dbReference type="ARBA" id="ARBA00022475"/>
    </source>
</evidence>
<name>A0A4R0XM54_9MOLU</name>
<evidence type="ECO:0008006" key="9">
    <source>
        <dbReference type="Google" id="ProtNLM"/>
    </source>
</evidence>
<feature type="transmembrane region" description="Helical" evidence="6">
    <location>
        <begin position="395"/>
        <end position="416"/>
    </location>
</feature>
<dbReference type="Proteomes" id="UP000294192">
    <property type="component" value="Unassembled WGS sequence"/>
</dbReference>
<dbReference type="GO" id="GO:0015297">
    <property type="term" value="F:antiporter activity"/>
    <property type="evidence" value="ECO:0007669"/>
    <property type="project" value="InterPro"/>
</dbReference>
<comment type="subcellular location">
    <subcellularLocation>
        <location evidence="1">Cell membrane</location>
        <topology evidence="1">Multi-pass membrane protein</topology>
    </subcellularLocation>
</comment>
<organism evidence="7 8">
    <name type="scientific">Mycoplasma marinum</name>
    <dbReference type="NCBI Taxonomy" id="1937190"/>
    <lineage>
        <taxon>Bacteria</taxon>
        <taxon>Bacillati</taxon>
        <taxon>Mycoplasmatota</taxon>
        <taxon>Mollicutes</taxon>
        <taxon>Mycoplasmataceae</taxon>
        <taxon>Mycoplasma</taxon>
    </lineage>
</organism>
<dbReference type="RefSeq" id="WP_131598599.1">
    <property type="nucleotide sequence ID" value="NZ_CBDBYK010000001.1"/>
</dbReference>
<feature type="transmembrane region" description="Helical" evidence="6">
    <location>
        <begin position="27"/>
        <end position="48"/>
    </location>
</feature>
<feature type="transmembrane region" description="Helical" evidence="6">
    <location>
        <begin position="353"/>
        <end position="375"/>
    </location>
</feature>
<dbReference type="EMBL" id="PSZO01000003">
    <property type="protein sequence ID" value="TCG11776.1"/>
    <property type="molecule type" value="Genomic_DNA"/>
</dbReference>
<comment type="caution">
    <text evidence="7">The sequence shown here is derived from an EMBL/GenBank/DDBJ whole genome shotgun (WGS) entry which is preliminary data.</text>
</comment>
<evidence type="ECO:0000256" key="1">
    <source>
        <dbReference type="ARBA" id="ARBA00004651"/>
    </source>
</evidence>
<feature type="transmembrane region" description="Helical" evidence="6">
    <location>
        <begin position="115"/>
        <end position="139"/>
    </location>
</feature>
<evidence type="ECO:0000256" key="3">
    <source>
        <dbReference type="ARBA" id="ARBA00022692"/>
    </source>
</evidence>
<dbReference type="OrthoDB" id="401352at2"/>
<gene>
    <name evidence="7" type="ORF">C4B24_01335</name>
</gene>
<keyword evidence="2" id="KW-1003">Cell membrane</keyword>
<keyword evidence="5 6" id="KW-0472">Membrane</keyword>